<dbReference type="EMBL" id="WOWK01000148">
    <property type="protein sequence ID" value="KAF0316770.1"/>
    <property type="molecule type" value="Genomic_DNA"/>
</dbReference>
<organism evidence="2 3">
    <name type="scientific">Colletotrichum asianum</name>
    <dbReference type="NCBI Taxonomy" id="702518"/>
    <lineage>
        <taxon>Eukaryota</taxon>
        <taxon>Fungi</taxon>
        <taxon>Dikarya</taxon>
        <taxon>Ascomycota</taxon>
        <taxon>Pezizomycotina</taxon>
        <taxon>Sordariomycetes</taxon>
        <taxon>Hypocreomycetidae</taxon>
        <taxon>Glomerellales</taxon>
        <taxon>Glomerellaceae</taxon>
        <taxon>Colletotrichum</taxon>
        <taxon>Colletotrichum gloeosporioides species complex</taxon>
    </lineage>
</organism>
<gene>
    <name evidence="2" type="ORF">GQ607_015972</name>
</gene>
<dbReference type="AlphaFoldDB" id="A0A8H3VYP1"/>
<feature type="compositionally biased region" description="Basic residues" evidence="1">
    <location>
        <begin position="31"/>
        <end position="42"/>
    </location>
</feature>
<dbReference type="OrthoDB" id="4158087at2759"/>
<evidence type="ECO:0000256" key="1">
    <source>
        <dbReference type="SAM" id="MobiDB-lite"/>
    </source>
</evidence>
<name>A0A8H3VYP1_9PEZI</name>
<reference evidence="2 3" key="1">
    <citation type="submission" date="2019-12" db="EMBL/GenBank/DDBJ databases">
        <title>A genome sequence resource for the geographically widespread anthracnose pathogen Colletotrichum asianum.</title>
        <authorList>
            <person name="Meng Y."/>
        </authorList>
    </citation>
    <scope>NUCLEOTIDE SEQUENCE [LARGE SCALE GENOMIC DNA]</scope>
    <source>
        <strain evidence="2 3">ICMP 18580</strain>
    </source>
</reference>
<sequence length="530" mass="59705">MGKQKSGANKGFAFVIADSNGKPNSGDRKLIRSHVMRGKNTRPTRPPVVPNRHSSPRPTDSVRTSDPAPTVPQSTWSPLMIEDPSSLSGEDEPEGLLRLLRTPFDVFACPFADEIDSSSKEMLFEFYAIIKEAMYPVEWCVRFDASKTPWFHWLLVDPAYLHSVLFTVAMLHDWLLGSKRSKKTNYHICKSLSYLNENIASKEMAIADSTVATIVTMSMVAEMFGDHAASAAHIAGLRQIVKLRGGIESFRHNLQLFAKICRVDIGWSLITGERPVYFSDNLSYEPVFASTLGPSPGGVTPSQGPSPMRDFVESLDLRLGYIFQDLQDFSVMVKLLFRTQKIDPIKFQQLMTSIQYRLLYLELDDDTMAESLRLAMLGFIATLYLHILGARLRFVWLSNRLRETLQAVDLSRTRTPSSRLLLAWILVIGSTAVFDDNDDVWLLPKLASLRNSLGRTWPKAKENLAKAMWIDNIHDAKGVKVFEKYVLHVAQIPSANEGAESEDVDVLFELSNQSYLVLHRMTAEKERVST</sequence>
<protein>
    <recommendedName>
        <fullName evidence="4">Tachykinin family protein</fullName>
    </recommendedName>
</protein>
<dbReference type="PANTHER" id="PTHR37540">
    <property type="entry name" value="TRANSCRIPTION FACTOR (ACR-2), PUTATIVE-RELATED-RELATED"/>
    <property type="match status" value="1"/>
</dbReference>
<feature type="region of interest" description="Disordered" evidence="1">
    <location>
        <begin position="15"/>
        <end position="91"/>
    </location>
</feature>
<dbReference type="PANTHER" id="PTHR37540:SF5">
    <property type="entry name" value="TRANSCRIPTION FACTOR DOMAIN-CONTAINING PROTEIN"/>
    <property type="match status" value="1"/>
</dbReference>
<proteinExistence type="predicted"/>
<comment type="caution">
    <text evidence="2">The sequence shown here is derived from an EMBL/GenBank/DDBJ whole genome shotgun (WGS) entry which is preliminary data.</text>
</comment>
<keyword evidence="3" id="KW-1185">Reference proteome</keyword>
<evidence type="ECO:0000313" key="2">
    <source>
        <dbReference type="EMBL" id="KAF0316770.1"/>
    </source>
</evidence>
<evidence type="ECO:0008006" key="4">
    <source>
        <dbReference type="Google" id="ProtNLM"/>
    </source>
</evidence>
<accession>A0A8H3VYP1</accession>
<evidence type="ECO:0000313" key="3">
    <source>
        <dbReference type="Proteomes" id="UP000434172"/>
    </source>
</evidence>
<dbReference type="Proteomes" id="UP000434172">
    <property type="component" value="Unassembled WGS sequence"/>
</dbReference>